<reference evidence="3 4" key="2">
    <citation type="submission" date="2019-04" db="EMBL/GenBank/DDBJ databases">
        <title>The genome sequence of big-headed turtle.</title>
        <authorList>
            <person name="Gong S."/>
        </authorList>
    </citation>
    <scope>NUCLEOTIDE SEQUENCE [LARGE SCALE GENOMIC DNA]</scope>
    <source>
        <strain evidence="3">DO16091913</strain>
        <tissue evidence="3">Muscle</tissue>
    </source>
</reference>
<dbReference type="InterPro" id="IPR039920">
    <property type="entry name" value="MMS19"/>
</dbReference>
<keyword evidence="1" id="KW-0963">Cytoplasm</keyword>
<dbReference type="GO" id="GO:0005634">
    <property type="term" value="C:nucleus"/>
    <property type="evidence" value="ECO:0007669"/>
    <property type="project" value="UniProtKB-SubCell"/>
</dbReference>
<comment type="function">
    <text evidence="1">Key component of the cytosolic iron-sulfur protein assembly (CIA) complex, a multiprotein complex that mediates the incorporation of iron-sulfur cluster into apoproteins specifically involved in DNA metabolism and genomic integrity. In the CIA complex, MMS19 acts as an adapter between early-acting CIA components and a subset of cellular target iron-sulfur proteins.</text>
</comment>
<sequence length="216" mass="23100">MRRCLAPPPQRIMAAAGAGAEGPGGALRGWVRDFVSGLQDGRAAEVAAGVKAGSWTILEIVEALGSCLENTEPHTRGRGLQLLSQVLLQCHSVLQEEEVTHLVLFYENRLKDHHLVIPAVLQGLHALVSSLLLLLHSLSGRPGEGFQGRAGNQQHLSVWGRGEHGSLLVCWPLLSALQQPLSHLLHAPAVACRMLPKELKPPLMHVNNAAGGKTPS</sequence>
<dbReference type="GO" id="GO:0006281">
    <property type="term" value="P:DNA repair"/>
    <property type="evidence" value="ECO:0007669"/>
    <property type="project" value="UniProtKB-UniRule"/>
</dbReference>
<dbReference type="GO" id="GO:0071817">
    <property type="term" value="C:MMXD complex"/>
    <property type="evidence" value="ECO:0007669"/>
    <property type="project" value="TreeGrafter"/>
</dbReference>
<dbReference type="AlphaFoldDB" id="A0A4D9ELY5"/>
<comment type="similarity">
    <text evidence="1">Belongs to the MET18/MMS19 family.</text>
</comment>
<dbReference type="OrthoDB" id="9904863at2759"/>
<comment type="subunit">
    <text evidence="1">Component of the CIA complex.</text>
</comment>
<dbReference type="InterPro" id="IPR029240">
    <property type="entry name" value="MMS19_N"/>
</dbReference>
<feature type="domain" description="MMS19 N-terminal" evidence="2">
    <location>
        <begin position="61"/>
        <end position="129"/>
    </location>
</feature>
<accession>A0A4D9ELY5</accession>
<comment type="caution">
    <text evidence="3">The sequence shown here is derived from an EMBL/GenBank/DDBJ whole genome shotgun (WGS) entry which is preliminary data.</text>
</comment>
<keyword evidence="1" id="KW-0227">DNA damage</keyword>
<keyword evidence="4" id="KW-1185">Reference proteome</keyword>
<comment type="subcellular location">
    <subcellularLocation>
        <location evidence="1">Cytoplasm</location>
        <location evidence="1">Cytoskeleton</location>
        <location evidence="1">Spindle</location>
    </subcellularLocation>
    <subcellularLocation>
        <location evidence="1">Nucleus</location>
    </subcellularLocation>
</comment>
<dbReference type="Proteomes" id="UP000297703">
    <property type="component" value="Unassembled WGS sequence"/>
</dbReference>
<evidence type="ECO:0000256" key="1">
    <source>
        <dbReference type="RuleBase" id="RU367072"/>
    </source>
</evidence>
<reference evidence="3 4" key="1">
    <citation type="submission" date="2019-04" db="EMBL/GenBank/DDBJ databases">
        <title>Draft genome of the big-headed turtle Platysternon megacephalum.</title>
        <authorList>
            <person name="Gong S."/>
        </authorList>
    </citation>
    <scope>NUCLEOTIDE SEQUENCE [LARGE SCALE GENOMIC DNA]</scope>
    <source>
        <strain evidence="3">DO16091913</strain>
        <tissue evidence="3">Muscle</tissue>
    </source>
</reference>
<evidence type="ECO:0000313" key="4">
    <source>
        <dbReference type="Proteomes" id="UP000297703"/>
    </source>
</evidence>
<dbReference type="Pfam" id="PF14500">
    <property type="entry name" value="MMS19_N"/>
    <property type="match status" value="1"/>
</dbReference>
<keyword evidence="1" id="KW-0539">Nucleus</keyword>
<dbReference type="EMBL" id="QXTE01000090">
    <property type="protein sequence ID" value="TFK07064.1"/>
    <property type="molecule type" value="Genomic_DNA"/>
</dbReference>
<evidence type="ECO:0000313" key="3">
    <source>
        <dbReference type="EMBL" id="TFK07064.1"/>
    </source>
</evidence>
<dbReference type="GO" id="GO:0051604">
    <property type="term" value="P:protein maturation"/>
    <property type="evidence" value="ECO:0007669"/>
    <property type="project" value="UniProtKB-UniRule"/>
</dbReference>
<organism evidence="3 4">
    <name type="scientific">Platysternon megacephalum</name>
    <name type="common">big-headed turtle</name>
    <dbReference type="NCBI Taxonomy" id="55544"/>
    <lineage>
        <taxon>Eukaryota</taxon>
        <taxon>Metazoa</taxon>
        <taxon>Chordata</taxon>
        <taxon>Craniata</taxon>
        <taxon>Vertebrata</taxon>
        <taxon>Euteleostomi</taxon>
        <taxon>Archelosauria</taxon>
        <taxon>Testudinata</taxon>
        <taxon>Testudines</taxon>
        <taxon>Cryptodira</taxon>
        <taxon>Durocryptodira</taxon>
        <taxon>Testudinoidea</taxon>
        <taxon>Platysternidae</taxon>
        <taxon>Platysternon</taxon>
    </lineage>
</organism>
<evidence type="ECO:0000259" key="2">
    <source>
        <dbReference type="Pfam" id="PF14500"/>
    </source>
</evidence>
<name>A0A4D9ELY5_9SAUR</name>
<dbReference type="PANTHER" id="PTHR12891">
    <property type="entry name" value="DNA REPAIR/TRANSCRIPTION PROTEIN MET18/MMS19"/>
    <property type="match status" value="1"/>
</dbReference>
<gene>
    <name evidence="3" type="ORF">DR999_PMT10236</name>
</gene>
<dbReference type="PANTHER" id="PTHR12891:SF0">
    <property type="entry name" value="MMS19 NUCLEOTIDE EXCISION REPAIR PROTEIN HOMOLOG"/>
    <property type="match status" value="1"/>
</dbReference>
<proteinExistence type="inferred from homology"/>
<dbReference type="STRING" id="55544.A0A4D9ELY5"/>
<keyword evidence="1" id="KW-0206">Cytoskeleton</keyword>
<protein>
    <recommendedName>
        <fullName evidence="1">MMS19 nucleotide excision repair protein</fullName>
    </recommendedName>
</protein>
<dbReference type="GO" id="GO:0016226">
    <property type="term" value="P:iron-sulfur cluster assembly"/>
    <property type="evidence" value="ECO:0007669"/>
    <property type="project" value="UniProtKB-UniRule"/>
</dbReference>
<dbReference type="GO" id="GO:0097361">
    <property type="term" value="C:cytosolic [4Fe-4S] assembly targeting complex"/>
    <property type="evidence" value="ECO:0007669"/>
    <property type="project" value="UniProtKB-UniRule"/>
</dbReference>
<keyword evidence="1" id="KW-0234">DNA repair</keyword>